<keyword evidence="2" id="KW-0547">Nucleotide-binding</keyword>
<dbReference type="GO" id="GO:0000956">
    <property type="term" value="P:nuclear-transcribed mRNA catabolic process"/>
    <property type="evidence" value="ECO:0007669"/>
    <property type="project" value="TreeGrafter"/>
</dbReference>
<evidence type="ECO:0000313" key="6">
    <source>
        <dbReference type="EMBL" id="PRP87677.1"/>
    </source>
</evidence>
<proteinExistence type="inferred from homology"/>
<name>A0A2P6NUM9_9EUKA</name>
<keyword evidence="7" id="KW-1185">Reference proteome</keyword>
<dbReference type="InParanoid" id="A0A2P6NUM9"/>
<comment type="subcellular location">
    <subcellularLocation>
        <location evidence="2">Nucleus</location>
    </subcellularLocation>
</comment>
<dbReference type="GO" id="GO:0004518">
    <property type="term" value="F:nuclease activity"/>
    <property type="evidence" value="ECO:0007669"/>
    <property type="project" value="UniProtKB-KW"/>
</dbReference>
<sequence length="480" mass="54299">MSTDPKSLPPSTKFVGTFDVRNAAKRGKEISCFQIDADGKISVGAKDQFRVFSSPQLPIDLNVGFDQFVPKKDQTAIDPILETIEKSNIDLKPVHFVSFRNNFNKIMETPYSRNEWSIDIEKKENTIFFHIVQKPDSTEPQQQKFSYYGYPLYVCTDTNNSKSVDPNVQFCSLVSLNMSEHKILLAAEIDCYRSSTKRKMEVPDATDGATTSSTTSQDGGAKTGDTLSRLLFLTSSRTDPPEKIISQSSYIELKTSKTIDSEKVNHTFLRYKLLKFWIQSHLAGVPNIFCGFRDDEGMVRSVRDIQVEDIPNQVRGKWNPAECVAFTYGLLTWLRGQVKEGRGYTLTFSEPYREPTGSCLGRAEATASKWTQHKFDRARSSMHSILKRQRSFKRVSFSEQLTTDAISLPNQYSFGQTRRRRTQTVTGEPMFSLYTDSQLKRYQSMCTWFIIACLIMAALSAGAELGISTTHTSRSLAILS</sequence>
<keyword evidence="2" id="KW-0539">Nucleus</keyword>
<dbReference type="InterPro" id="IPR039039">
    <property type="entry name" value="RAI1-like_fam"/>
</dbReference>
<dbReference type="GO" id="GO:0000166">
    <property type="term" value="F:nucleotide binding"/>
    <property type="evidence" value="ECO:0007669"/>
    <property type="project" value="UniProtKB-KW"/>
</dbReference>
<keyword evidence="2" id="KW-0378">Hydrolase</keyword>
<evidence type="ECO:0000256" key="4">
    <source>
        <dbReference type="SAM" id="Phobius"/>
    </source>
</evidence>
<feature type="transmembrane region" description="Helical" evidence="4">
    <location>
        <begin position="448"/>
        <end position="467"/>
    </location>
</feature>
<keyword evidence="4" id="KW-0812">Transmembrane</keyword>
<organism evidence="6 7">
    <name type="scientific">Planoprotostelium fungivorum</name>
    <dbReference type="NCBI Taxonomy" id="1890364"/>
    <lineage>
        <taxon>Eukaryota</taxon>
        <taxon>Amoebozoa</taxon>
        <taxon>Evosea</taxon>
        <taxon>Variosea</taxon>
        <taxon>Cavosteliida</taxon>
        <taxon>Cavosteliaceae</taxon>
        <taxon>Planoprotostelium</taxon>
    </lineage>
</organism>
<evidence type="ECO:0000256" key="1">
    <source>
        <dbReference type="ARBA" id="ARBA00006562"/>
    </source>
</evidence>
<dbReference type="GO" id="GO:0046872">
    <property type="term" value="F:metal ion binding"/>
    <property type="evidence" value="ECO:0007669"/>
    <property type="project" value="UniProtKB-KW"/>
</dbReference>
<dbReference type="EMBL" id="MDYQ01000018">
    <property type="protein sequence ID" value="PRP87677.1"/>
    <property type="molecule type" value="Genomic_DNA"/>
</dbReference>
<evidence type="ECO:0000256" key="3">
    <source>
        <dbReference type="SAM" id="MobiDB-lite"/>
    </source>
</evidence>
<dbReference type="GO" id="GO:0005829">
    <property type="term" value="C:cytosol"/>
    <property type="evidence" value="ECO:0007669"/>
    <property type="project" value="TreeGrafter"/>
</dbReference>
<comment type="cofactor">
    <cofactor evidence="2">
        <name>a divalent metal cation</name>
        <dbReference type="ChEBI" id="CHEBI:60240"/>
    </cofactor>
</comment>
<evidence type="ECO:0000313" key="7">
    <source>
        <dbReference type="Proteomes" id="UP000241769"/>
    </source>
</evidence>
<keyword evidence="2" id="KW-0540">Nuclease</keyword>
<dbReference type="AlphaFoldDB" id="A0A2P6NUM9"/>
<evidence type="ECO:0000256" key="2">
    <source>
        <dbReference type="RuleBase" id="RU367113"/>
    </source>
</evidence>
<dbReference type="GO" id="GO:0034353">
    <property type="term" value="F:mRNA 5'-diphosphatase activity"/>
    <property type="evidence" value="ECO:0007669"/>
    <property type="project" value="TreeGrafter"/>
</dbReference>
<feature type="compositionally biased region" description="Low complexity" evidence="3">
    <location>
        <begin position="205"/>
        <end position="223"/>
    </location>
</feature>
<dbReference type="EC" id="3.6.1.-" evidence="2"/>
<dbReference type="STRING" id="1890364.A0A2P6NUM9"/>
<dbReference type="OrthoDB" id="5853397at2759"/>
<comment type="similarity">
    <text evidence="1 2">Belongs to the DXO/Dom3Z family.</text>
</comment>
<feature type="domain" description="RAI1-like" evidence="5">
    <location>
        <begin position="26"/>
        <end position="351"/>
    </location>
</feature>
<dbReference type="PANTHER" id="PTHR12395:SF9">
    <property type="entry name" value="DECAPPING AND EXORIBONUCLEASE PROTEIN"/>
    <property type="match status" value="1"/>
</dbReference>
<keyword evidence="2" id="KW-0479">Metal-binding</keyword>
<dbReference type="FunCoup" id="A0A2P6NUM9">
    <property type="interactions" value="207"/>
</dbReference>
<dbReference type="Pfam" id="PF08652">
    <property type="entry name" value="RAI1"/>
    <property type="match status" value="1"/>
</dbReference>
<feature type="region of interest" description="Disordered" evidence="3">
    <location>
        <begin position="200"/>
        <end position="223"/>
    </location>
</feature>
<gene>
    <name evidence="6" type="ORF">PROFUN_02377</name>
</gene>
<reference evidence="6 7" key="1">
    <citation type="journal article" date="2018" name="Genome Biol. Evol.">
        <title>Multiple Roots of Fruiting Body Formation in Amoebozoa.</title>
        <authorList>
            <person name="Hillmann F."/>
            <person name="Forbes G."/>
            <person name="Novohradska S."/>
            <person name="Ferling I."/>
            <person name="Riege K."/>
            <person name="Groth M."/>
            <person name="Westermann M."/>
            <person name="Marz M."/>
            <person name="Spaller T."/>
            <person name="Winckler T."/>
            <person name="Schaap P."/>
            <person name="Glockner G."/>
        </authorList>
    </citation>
    <scope>NUCLEOTIDE SEQUENCE [LARGE SCALE GENOMIC DNA]</scope>
    <source>
        <strain evidence="6 7">Jena</strain>
    </source>
</reference>
<dbReference type="GO" id="GO:0003723">
    <property type="term" value="F:RNA binding"/>
    <property type="evidence" value="ECO:0007669"/>
    <property type="project" value="UniProtKB-KW"/>
</dbReference>
<keyword evidence="2" id="KW-0694">RNA-binding</keyword>
<dbReference type="Proteomes" id="UP000241769">
    <property type="component" value="Unassembled WGS sequence"/>
</dbReference>
<dbReference type="PANTHER" id="PTHR12395">
    <property type="entry name" value="DOM-3 RELATED"/>
    <property type="match status" value="1"/>
</dbReference>
<protein>
    <recommendedName>
        <fullName evidence="2">Decapping nuclease</fullName>
        <ecNumber evidence="2">3.6.1.-</ecNumber>
    </recommendedName>
</protein>
<comment type="caution">
    <text evidence="6">The sequence shown here is derived from an EMBL/GenBank/DDBJ whole genome shotgun (WGS) entry which is preliminary data.</text>
</comment>
<dbReference type="GO" id="GO:0005634">
    <property type="term" value="C:nucleus"/>
    <property type="evidence" value="ECO:0007669"/>
    <property type="project" value="UniProtKB-SubCell"/>
</dbReference>
<dbReference type="GO" id="GO:0110155">
    <property type="term" value="P:NAD-cap decapping"/>
    <property type="evidence" value="ECO:0007669"/>
    <property type="project" value="TreeGrafter"/>
</dbReference>
<keyword evidence="4" id="KW-1133">Transmembrane helix</keyword>
<evidence type="ECO:0000259" key="5">
    <source>
        <dbReference type="Pfam" id="PF08652"/>
    </source>
</evidence>
<comment type="function">
    <text evidence="2">Decapping enzyme for NAD-capped RNAs: specifically hydrolyzes the nicotinamide adenine dinucleotide (NAD) cap from a subset of RNAs by removing the entire NAD moiety from the 5'-end of an NAD-capped RNA.</text>
</comment>
<keyword evidence="4" id="KW-0472">Membrane</keyword>
<accession>A0A2P6NUM9</accession>
<dbReference type="InterPro" id="IPR013961">
    <property type="entry name" value="RAI1"/>
</dbReference>